<dbReference type="AlphaFoldDB" id="A0A5K1I1Q8"/>
<reference evidence="6 7" key="1">
    <citation type="submission" date="2019-09" db="EMBL/GenBank/DDBJ databases">
        <authorList>
            <person name="Criscuolo A."/>
        </authorList>
    </citation>
    <scope>NUCLEOTIDE SEQUENCE [LARGE SCALE GENOMIC DNA]</scope>
    <source>
        <strain evidence="7">3(2)</strain>
    </source>
</reference>
<dbReference type="InterPro" id="IPR036388">
    <property type="entry name" value="WH-like_DNA-bd_sf"/>
</dbReference>
<dbReference type="CDD" id="cd00038">
    <property type="entry name" value="CAP_ED"/>
    <property type="match status" value="1"/>
</dbReference>
<evidence type="ECO:0000313" key="6">
    <source>
        <dbReference type="EMBL" id="VVZ94010.1"/>
    </source>
</evidence>
<dbReference type="SMART" id="SM00100">
    <property type="entry name" value="cNMP"/>
    <property type="match status" value="1"/>
</dbReference>
<evidence type="ECO:0000256" key="2">
    <source>
        <dbReference type="ARBA" id="ARBA00023125"/>
    </source>
</evidence>
<dbReference type="SUPFAM" id="SSF46785">
    <property type="entry name" value="Winged helix' DNA-binding domain"/>
    <property type="match status" value="1"/>
</dbReference>
<evidence type="ECO:0000313" key="7">
    <source>
        <dbReference type="Proteomes" id="UP000326725"/>
    </source>
</evidence>
<keyword evidence="1" id="KW-0805">Transcription regulation</keyword>
<evidence type="ECO:0000259" key="5">
    <source>
        <dbReference type="PROSITE" id="PS51063"/>
    </source>
</evidence>
<dbReference type="PANTHER" id="PTHR24567:SF74">
    <property type="entry name" value="HTH-TYPE TRANSCRIPTIONAL REGULATOR ARCR"/>
    <property type="match status" value="1"/>
</dbReference>
<keyword evidence="7" id="KW-1185">Reference proteome</keyword>
<dbReference type="Pfam" id="PF13545">
    <property type="entry name" value="HTH_Crp_2"/>
    <property type="match status" value="1"/>
</dbReference>
<evidence type="ECO:0000256" key="1">
    <source>
        <dbReference type="ARBA" id="ARBA00023015"/>
    </source>
</evidence>
<evidence type="ECO:0000259" key="4">
    <source>
        <dbReference type="PROSITE" id="PS50042"/>
    </source>
</evidence>
<dbReference type="PROSITE" id="PS50042">
    <property type="entry name" value="CNMP_BINDING_3"/>
    <property type="match status" value="1"/>
</dbReference>
<organism evidence="6 7">
    <name type="scientific">Halomonas lysinitropha</name>
    <dbReference type="NCBI Taxonomy" id="2607506"/>
    <lineage>
        <taxon>Bacteria</taxon>
        <taxon>Pseudomonadati</taxon>
        <taxon>Pseudomonadota</taxon>
        <taxon>Gammaproteobacteria</taxon>
        <taxon>Oceanospirillales</taxon>
        <taxon>Halomonadaceae</taxon>
        <taxon>Halomonas</taxon>
    </lineage>
</organism>
<dbReference type="InterPro" id="IPR012318">
    <property type="entry name" value="HTH_CRP"/>
</dbReference>
<dbReference type="InterPro" id="IPR014710">
    <property type="entry name" value="RmlC-like_jellyroll"/>
</dbReference>
<dbReference type="Proteomes" id="UP000326725">
    <property type="component" value="Unassembled WGS sequence"/>
</dbReference>
<evidence type="ECO:0000256" key="3">
    <source>
        <dbReference type="ARBA" id="ARBA00023163"/>
    </source>
</evidence>
<dbReference type="EMBL" id="CABVOU010000014">
    <property type="protein sequence ID" value="VVZ94010.1"/>
    <property type="molecule type" value="Genomic_DNA"/>
</dbReference>
<keyword evidence="3" id="KW-0804">Transcription</keyword>
<dbReference type="InterPro" id="IPR050397">
    <property type="entry name" value="Env_Response_Regulators"/>
</dbReference>
<feature type="domain" description="HTH crp-type" evidence="5">
    <location>
        <begin position="152"/>
        <end position="220"/>
    </location>
</feature>
<dbReference type="RefSeq" id="WP_151441788.1">
    <property type="nucleotide sequence ID" value="NZ_CABVOU010000014.1"/>
</dbReference>
<proteinExistence type="predicted"/>
<dbReference type="GO" id="GO:0005829">
    <property type="term" value="C:cytosol"/>
    <property type="evidence" value="ECO:0007669"/>
    <property type="project" value="TreeGrafter"/>
</dbReference>
<dbReference type="InterPro" id="IPR000595">
    <property type="entry name" value="cNMP-bd_dom"/>
</dbReference>
<dbReference type="InterPro" id="IPR036390">
    <property type="entry name" value="WH_DNA-bd_sf"/>
</dbReference>
<protein>
    <submittedName>
        <fullName evidence="6">cAMP receptor protein</fullName>
    </submittedName>
</protein>
<dbReference type="SUPFAM" id="SSF51206">
    <property type="entry name" value="cAMP-binding domain-like"/>
    <property type="match status" value="1"/>
</dbReference>
<feature type="domain" description="Cyclic nucleotide-binding" evidence="4">
    <location>
        <begin position="18"/>
        <end position="103"/>
    </location>
</feature>
<keyword evidence="2" id="KW-0238">DNA-binding</keyword>
<accession>A0A5K1I1Q8</accession>
<dbReference type="Gene3D" id="1.10.10.10">
    <property type="entry name" value="Winged helix-like DNA-binding domain superfamily/Winged helix DNA-binding domain"/>
    <property type="match status" value="1"/>
</dbReference>
<keyword evidence="6" id="KW-0675">Receptor</keyword>
<name>A0A5K1I1Q8_9GAMM</name>
<dbReference type="GO" id="GO:0003700">
    <property type="term" value="F:DNA-binding transcription factor activity"/>
    <property type="evidence" value="ECO:0007669"/>
    <property type="project" value="TreeGrafter"/>
</dbReference>
<dbReference type="GO" id="GO:0003677">
    <property type="term" value="F:DNA binding"/>
    <property type="evidence" value="ECO:0007669"/>
    <property type="project" value="UniProtKB-KW"/>
</dbReference>
<dbReference type="PANTHER" id="PTHR24567">
    <property type="entry name" value="CRP FAMILY TRANSCRIPTIONAL REGULATORY PROTEIN"/>
    <property type="match status" value="1"/>
</dbReference>
<gene>
    <name evidence="6" type="primary">crp</name>
    <name evidence="6" type="ORF">HALO32_00059</name>
</gene>
<dbReference type="Gene3D" id="2.60.120.10">
    <property type="entry name" value="Jelly Rolls"/>
    <property type="match status" value="1"/>
</dbReference>
<dbReference type="Pfam" id="PF00027">
    <property type="entry name" value="cNMP_binding"/>
    <property type="match status" value="1"/>
</dbReference>
<sequence>MKTPLSRDVLMVVRKVPLFKGLEDDTLALLVNGALERRYRRGTELFRESEPADRFYVVLDGWVKLFRESPEGHECVVGLYTGGESFAEAAMFDRLGFPVNAAVAEDARLLVFTADPFLETLRQHHELALNLLANLSSMLRYLVRQLDQLTNQPTYQRLAAFIVSLCPRNAGPANVCLPCDKLLIAGWLGMKPESFSRAMARLKEVGVHCERNFVRVDDIAVLREFAQTGEVAPAAGSVNGRLAMPAGRSAFVSRRAVPGA</sequence>
<dbReference type="InterPro" id="IPR018490">
    <property type="entry name" value="cNMP-bd_dom_sf"/>
</dbReference>
<dbReference type="PROSITE" id="PS51063">
    <property type="entry name" value="HTH_CRP_2"/>
    <property type="match status" value="1"/>
</dbReference>